<feature type="transmembrane region" description="Helical" evidence="4">
    <location>
        <begin position="405"/>
        <end position="432"/>
    </location>
</feature>
<evidence type="ECO:0000256" key="4">
    <source>
        <dbReference type="SAM" id="Phobius"/>
    </source>
</evidence>
<evidence type="ECO:0000259" key="5">
    <source>
        <dbReference type="PROSITE" id="PS50850"/>
    </source>
</evidence>
<keyword evidence="7" id="KW-1185">Reference proteome</keyword>
<feature type="transmembrane region" description="Helical" evidence="4">
    <location>
        <begin position="368"/>
        <end position="393"/>
    </location>
</feature>
<proteinExistence type="inferred from homology"/>
<feature type="transmembrane region" description="Helical" evidence="4">
    <location>
        <begin position="340"/>
        <end position="362"/>
    </location>
</feature>
<feature type="transmembrane region" description="Helical" evidence="4">
    <location>
        <begin position="278"/>
        <end position="296"/>
    </location>
</feature>
<feature type="transmembrane region" description="Helical" evidence="4">
    <location>
        <begin position="238"/>
        <end position="258"/>
    </location>
</feature>
<feature type="transmembrane region" description="Helical" evidence="4">
    <location>
        <begin position="444"/>
        <end position="464"/>
    </location>
</feature>
<evidence type="ECO:0000313" key="6">
    <source>
        <dbReference type="EMBL" id="WOO83179.1"/>
    </source>
</evidence>
<dbReference type="GO" id="GO:0016020">
    <property type="term" value="C:membrane"/>
    <property type="evidence" value="ECO:0007669"/>
    <property type="project" value="UniProtKB-SubCell"/>
</dbReference>
<keyword evidence="4" id="KW-0472">Membrane</keyword>
<feature type="transmembrane region" description="Helical" evidence="4">
    <location>
        <begin position="113"/>
        <end position="137"/>
    </location>
</feature>
<sequence length="474" mass="49830">MASSNPPVDATKAPLDMPKAAADADIELNTLNRTPTASTARLNNPGGAGAGAGDTAPETTDPHEASRALDASAPDGGLHAWAMVGCCSMLGFWFVGVTYSWGVLQTTLVERHLAPASTLAFVGSIAVSMLSFMAILNSRILTSLGARKMAIIGTFFMSFSQIFASFTTRNVGGLFVTAGVMMGLGVGFCFMVISITPAQYFTTKRGTAVGIVYAAGGLGGAVISLALEAGVRNIGLEWTFRLVGLLILVTCLPAAWYVKERTTVVRKEFVDWSLFRNLDFLVLFASGALATFPLFVPPFFLPLYAQSMHLSGTTGAALVCVFNFSSAIGRILTGFLSDRLLGPLNTLFAVLFVTCLSLLVLWPSSVSLAPLIIFVLVNGASSGGFFAIMPTVVNNVMGSQRMTVAFGMIVTGWGGGYLMGAPIAGYLLAAYGGEARGIAAYRPAVFWAGGMAAGAALLVAFLRWRKSPHLMINM</sequence>
<feature type="region of interest" description="Disordered" evidence="3">
    <location>
        <begin position="24"/>
        <end position="69"/>
    </location>
</feature>
<feature type="transmembrane region" description="Helical" evidence="4">
    <location>
        <begin position="174"/>
        <end position="195"/>
    </location>
</feature>
<evidence type="ECO:0000313" key="7">
    <source>
        <dbReference type="Proteomes" id="UP000827549"/>
    </source>
</evidence>
<feature type="transmembrane region" description="Helical" evidence="4">
    <location>
        <begin position="149"/>
        <end position="168"/>
    </location>
</feature>
<dbReference type="SUPFAM" id="SSF103473">
    <property type="entry name" value="MFS general substrate transporter"/>
    <property type="match status" value="1"/>
</dbReference>
<dbReference type="Pfam" id="PF07690">
    <property type="entry name" value="MFS_1"/>
    <property type="match status" value="1"/>
</dbReference>
<dbReference type="Proteomes" id="UP000827549">
    <property type="component" value="Chromosome 5"/>
</dbReference>
<dbReference type="Gene3D" id="1.20.1250.20">
    <property type="entry name" value="MFS general substrate transporter like domains"/>
    <property type="match status" value="2"/>
</dbReference>
<dbReference type="InterPro" id="IPR020846">
    <property type="entry name" value="MFS_dom"/>
</dbReference>
<reference evidence="6" key="1">
    <citation type="submission" date="2023-10" db="EMBL/GenBank/DDBJ databases">
        <authorList>
            <person name="Noh H."/>
        </authorList>
    </citation>
    <scope>NUCLEOTIDE SEQUENCE</scope>
    <source>
        <strain evidence="6">DUCC4014</strain>
    </source>
</reference>
<dbReference type="GO" id="GO:0022857">
    <property type="term" value="F:transmembrane transporter activity"/>
    <property type="evidence" value="ECO:0007669"/>
    <property type="project" value="InterPro"/>
</dbReference>
<keyword evidence="4" id="KW-1133">Transmembrane helix</keyword>
<dbReference type="InterPro" id="IPR050327">
    <property type="entry name" value="Proton-linked_MCT"/>
</dbReference>
<dbReference type="EMBL" id="CP086718">
    <property type="protein sequence ID" value="WOO83179.1"/>
    <property type="molecule type" value="Genomic_DNA"/>
</dbReference>
<feature type="transmembrane region" description="Helical" evidence="4">
    <location>
        <begin position="207"/>
        <end position="226"/>
    </location>
</feature>
<comment type="similarity">
    <text evidence="2">Belongs to the major facilitator superfamily. Monocarboxylate porter (TC 2.A.1.13) family.</text>
</comment>
<protein>
    <submittedName>
        <fullName evidence="6">Aspyridones efflux protein apdF</fullName>
    </submittedName>
</protein>
<feature type="transmembrane region" description="Helical" evidence="4">
    <location>
        <begin position="80"/>
        <end position="101"/>
    </location>
</feature>
<organism evidence="6 7">
    <name type="scientific">Vanrija pseudolonga</name>
    <dbReference type="NCBI Taxonomy" id="143232"/>
    <lineage>
        <taxon>Eukaryota</taxon>
        <taxon>Fungi</taxon>
        <taxon>Dikarya</taxon>
        <taxon>Basidiomycota</taxon>
        <taxon>Agaricomycotina</taxon>
        <taxon>Tremellomycetes</taxon>
        <taxon>Trichosporonales</taxon>
        <taxon>Trichosporonaceae</taxon>
        <taxon>Vanrija</taxon>
    </lineage>
</organism>
<dbReference type="InterPro" id="IPR011701">
    <property type="entry name" value="MFS"/>
</dbReference>
<dbReference type="AlphaFoldDB" id="A0AAF0YE45"/>
<feature type="transmembrane region" description="Helical" evidence="4">
    <location>
        <begin position="308"/>
        <end position="328"/>
    </location>
</feature>
<feature type="compositionally biased region" description="Polar residues" evidence="3">
    <location>
        <begin position="29"/>
        <end position="42"/>
    </location>
</feature>
<evidence type="ECO:0000256" key="3">
    <source>
        <dbReference type="SAM" id="MobiDB-lite"/>
    </source>
</evidence>
<name>A0AAF0YE45_9TREE</name>
<keyword evidence="4" id="KW-0812">Transmembrane</keyword>
<comment type="subcellular location">
    <subcellularLocation>
        <location evidence="1">Membrane</location>
        <topology evidence="1">Multi-pass membrane protein</topology>
    </subcellularLocation>
</comment>
<evidence type="ECO:0000256" key="2">
    <source>
        <dbReference type="ARBA" id="ARBA00006727"/>
    </source>
</evidence>
<gene>
    <name evidence="6" type="primary">apdF_4</name>
    <name evidence="6" type="ORF">LOC62_05G006699</name>
</gene>
<accession>A0AAF0YE45</accession>
<evidence type="ECO:0000256" key="1">
    <source>
        <dbReference type="ARBA" id="ARBA00004141"/>
    </source>
</evidence>
<feature type="domain" description="Major facilitator superfamily (MFS) profile" evidence="5">
    <location>
        <begin position="279"/>
        <end position="474"/>
    </location>
</feature>
<dbReference type="PANTHER" id="PTHR11360:SF305">
    <property type="entry name" value="MAJOR FACILITATOR SUPERFAMILY (MFS) PROFILE DOMAIN-CONTAINING PROTEIN"/>
    <property type="match status" value="1"/>
</dbReference>
<dbReference type="RefSeq" id="XP_062629205.1">
    <property type="nucleotide sequence ID" value="XM_062773221.1"/>
</dbReference>
<dbReference type="PANTHER" id="PTHR11360">
    <property type="entry name" value="MONOCARBOXYLATE TRANSPORTER"/>
    <property type="match status" value="1"/>
</dbReference>
<dbReference type="PROSITE" id="PS50850">
    <property type="entry name" value="MFS"/>
    <property type="match status" value="1"/>
</dbReference>
<dbReference type="GeneID" id="87809875"/>
<dbReference type="InterPro" id="IPR036259">
    <property type="entry name" value="MFS_trans_sf"/>
</dbReference>